<comment type="caution">
    <text evidence="3">The sequence shown here is derived from an EMBL/GenBank/DDBJ whole genome shotgun (WGS) entry which is preliminary data.</text>
</comment>
<keyword evidence="4" id="KW-1185">Reference proteome</keyword>
<evidence type="ECO:0000313" key="4">
    <source>
        <dbReference type="Proteomes" id="UP000293142"/>
    </source>
</evidence>
<dbReference type="InterPro" id="IPR010799">
    <property type="entry name" value="MlrC_C"/>
</dbReference>
<dbReference type="PIRSF" id="PIRSF012702">
    <property type="entry name" value="UCP012702"/>
    <property type="match status" value="1"/>
</dbReference>
<accession>A0A4Q9DDC4</accession>
<evidence type="ECO:0000259" key="2">
    <source>
        <dbReference type="Pfam" id="PF07364"/>
    </source>
</evidence>
<dbReference type="AlphaFoldDB" id="A0A4Q9DDC4"/>
<dbReference type="InterPro" id="IPR015995">
    <property type="entry name" value="MlrC_N"/>
</dbReference>
<dbReference type="OrthoDB" id="9815420at2"/>
<protein>
    <submittedName>
        <fullName evidence="3">M81 family peptidase</fullName>
    </submittedName>
</protein>
<gene>
    <name evidence="3" type="ORF">EYB31_37010</name>
</gene>
<organism evidence="3 4">
    <name type="scientific">Paenibacillus thalictri</name>
    <dbReference type="NCBI Taxonomy" id="2527873"/>
    <lineage>
        <taxon>Bacteria</taxon>
        <taxon>Bacillati</taxon>
        <taxon>Bacillota</taxon>
        <taxon>Bacilli</taxon>
        <taxon>Bacillales</taxon>
        <taxon>Paenibacillaceae</taxon>
        <taxon>Paenibacillus</taxon>
    </lineage>
</organism>
<feature type="domain" description="Microcystin LR degradation protein MlrC C-terminal" evidence="1">
    <location>
        <begin position="300"/>
        <end position="479"/>
    </location>
</feature>
<dbReference type="Pfam" id="PF07364">
    <property type="entry name" value="DUF1485"/>
    <property type="match status" value="1"/>
</dbReference>
<dbReference type="EMBL" id="SIRE01000041">
    <property type="protein sequence ID" value="TBL69093.1"/>
    <property type="molecule type" value="Genomic_DNA"/>
</dbReference>
<reference evidence="3 4" key="1">
    <citation type="submission" date="2019-02" db="EMBL/GenBank/DDBJ databases">
        <title>Paenibacillus sp. nov., isolated from surface-sterilized tissue of Thalictrum simplex L.</title>
        <authorList>
            <person name="Tuo L."/>
        </authorList>
    </citation>
    <scope>NUCLEOTIDE SEQUENCE [LARGE SCALE GENOMIC DNA]</scope>
    <source>
        <strain evidence="3 4">N2SHLJ1</strain>
    </source>
</reference>
<dbReference type="Proteomes" id="UP000293142">
    <property type="component" value="Unassembled WGS sequence"/>
</dbReference>
<dbReference type="RefSeq" id="WP_131018600.1">
    <property type="nucleotide sequence ID" value="NZ_SIRE01000041.1"/>
</dbReference>
<evidence type="ECO:0000259" key="1">
    <source>
        <dbReference type="Pfam" id="PF07171"/>
    </source>
</evidence>
<dbReference type="InterPro" id="IPR009197">
    <property type="entry name" value="MlrC"/>
</dbReference>
<dbReference type="Pfam" id="PF07171">
    <property type="entry name" value="MlrC_C"/>
    <property type="match status" value="1"/>
</dbReference>
<sequence>MNIIVGGLIQESNTFSTRISTIEDFKRYYYMTGEEMSRPQKSESELSGFYKAAAEEGVALIPTLYAGAVSAGVIERRSLNQLKLELLEKIGANPACDGVLLALHGAWVAEDSDDADGEILEAVQELIGKHIPIVVTLDSHSNITRKMIDNCAALIGYRTFPHADFAETGYRAAKLLFSIIRGEVKLYTGVKKLPMIVPAENQQTYRGPMAELWQEALEGERKGASVATSLFAVQPWLDVEEMGFAAVVIGTDGAQASAEAERLASIAWDKRKEFDVTLYTVRQIIAHITAESSAGVPFIISDSADSPGAGSPGDSNFVLCRLLEEGADKHLHCLLSIVDGPAARKAAEAGAGAVVKLQVGHTVSPSVGSPIQIEGVVERVGDGKFYFGGGTIAKMEANMGYCAVVKIGTISLLIMEHPTFTGDPAMYRSVGLEPADADLVLVKSANQFRAEYEQISDRIFILDTPGASTANLVSLPFRKVQRPMYPFDDNFM</sequence>
<feature type="domain" description="Microcystin LR degradation protein MlrC N-terminal" evidence="2">
    <location>
        <begin position="3"/>
        <end position="287"/>
    </location>
</feature>
<proteinExistence type="predicted"/>
<evidence type="ECO:0000313" key="3">
    <source>
        <dbReference type="EMBL" id="TBL69093.1"/>
    </source>
</evidence>
<name>A0A4Q9DDC4_9BACL</name>